<reference evidence="8 9" key="1">
    <citation type="submission" date="2018-06" db="EMBL/GenBank/DDBJ databases">
        <authorList>
            <consortium name="Pathogen Informatics"/>
            <person name="Doyle S."/>
        </authorList>
    </citation>
    <scope>NUCLEOTIDE SEQUENCE [LARGE SCALE GENOMIC DNA]</scope>
    <source>
        <strain evidence="8 9">NCTC11470</strain>
    </source>
</reference>
<dbReference type="Proteomes" id="UP000254835">
    <property type="component" value="Unassembled WGS sequence"/>
</dbReference>
<keyword evidence="6 7" id="KW-1015">Disulfide bond</keyword>
<evidence type="ECO:0000256" key="4">
    <source>
        <dbReference type="ARBA" id="ARBA00022764"/>
    </source>
</evidence>
<evidence type="ECO:0000256" key="5">
    <source>
        <dbReference type="ARBA" id="ARBA00022900"/>
    </source>
</evidence>
<dbReference type="PANTHER" id="PTHR35890">
    <property type="match status" value="1"/>
</dbReference>
<evidence type="ECO:0000313" key="8">
    <source>
        <dbReference type="EMBL" id="SUP76296.1"/>
    </source>
</evidence>
<evidence type="ECO:0000256" key="7">
    <source>
        <dbReference type="HAMAP-Rule" id="MF_00706"/>
    </source>
</evidence>
<evidence type="ECO:0000256" key="2">
    <source>
        <dbReference type="ARBA" id="ARBA00022690"/>
    </source>
</evidence>
<proteinExistence type="inferred from homology"/>
<dbReference type="InterPro" id="IPR005658">
    <property type="entry name" value="Prot_inh_ecotin"/>
</dbReference>
<dbReference type="EMBL" id="UHJA01000001">
    <property type="protein sequence ID" value="SUP76296.1"/>
    <property type="molecule type" value="Genomic_DNA"/>
</dbReference>
<dbReference type="RefSeq" id="WP_004708715.1">
    <property type="nucleotide sequence ID" value="NZ_CABHXP010000328.1"/>
</dbReference>
<dbReference type="InterPro" id="IPR023084">
    <property type="entry name" value="Prot_inh_ecotin_gammaproteobac"/>
</dbReference>
<dbReference type="GeneID" id="57906558"/>
<evidence type="ECO:0000256" key="3">
    <source>
        <dbReference type="ARBA" id="ARBA00022729"/>
    </source>
</evidence>
<dbReference type="InterPro" id="IPR027438">
    <property type="entry name" value="Ecotin_C"/>
</dbReference>
<keyword evidence="3 7" id="KW-0732">Signal</keyword>
<dbReference type="OrthoDB" id="997196at2"/>
<gene>
    <name evidence="7 8" type="primary">eco</name>
    <name evidence="8" type="ORF">NCTC11470_01326</name>
</gene>
<comment type="subunit">
    <text evidence="7">Homodimer.</text>
</comment>
<dbReference type="PIRSF" id="PIRSF006865">
    <property type="entry name" value="Prot_inh_ecotin"/>
    <property type="match status" value="1"/>
</dbReference>
<dbReference type="CDD" id="cd00242">
    <property type="entry name" value="Ecotin"/>
    <property type="match status" value="1"/>
</dbReference>
<comment type="similarity">
    <text evidence="1 7">Belongs to the protease inhibitor I11 (ecotin) family.</text>
</comment>
<dbReference type="PANTHER" id="PTHR35890:SF3">
    <property type="entry name" value="ECOTIN"/>
    <property type="match status" value="1"/>
</dbReference>
<dbReference type="GO" id="GO:0004867">
    <property type="term" value="F:serine-type endopeptidase inhibitor activity"/>
    <property type="evidence" value="ECO:0007669"/>
    <property type="project" value="UniProtKB-UniRule"/>
</dbReference>
<accession>A0A380PRR5</accession>
<feature type="chain" id="PRO_5017094360" description="Ecotin" evidence="7">
    <location>
        <begin position="22"/>
        <end position="168"/>
    </location>
</feature>
<organism evidence="8 9">
    <name type="scientific">Yersinia frederiksenii</name>
    <dbReference type="NCBI Taxonomy" id="29484"/>
    <lineage>
        <taxon>Bacteria</taxon>
        <taxon>Pseudomonadati</taxon>
        <taxon>Pseudomonadota</taxon>
        <taxon>Gammaproteobacteria</taxon>
        <taxon>Enterobacterales</taxon>
        <taxon>Yersiniaceae</taxon>
        <taxon>Yersinia</taxon>
    </lineage>
</organism>
<evidence type="ECO:0000313" key="9">
    <source>
        <dbReference type="Proteomes" id="UP000254835"/>
    </source>
</evidence>
<dbReference type="Pfam" id="PF03974">
    <property type="entry name" value="Ecotin"/>
    <property type="match status" value="1"/>
</dbReference>
<evidence type="ECO:0000256" key="6">
    <source>
        <dbReference type="ARBA" id="ARBA00023157"/>
    </source>
</evidence>
<dbReference type="InterPro" id="IPR036198">
    <property type="entry name" value="Ecotin_sf"/>
</dbReference>
<sequence length="168" mass="18746" precursor="true">MKIVSIAITSLLMAASASTIAATEQPLNRQQPLEKIAPYPQAEKGMSRQVIFLDPQEDESRFKVELLIGKTLEVDCNRHMLGGNLETRTLSGWGFDYLVMDKISEPASTMMACPDNTRRPQFIAANLGDAGMQRYNSRLPIVVYVPQGVDVKYRIWEAGNEVRSAQVK</sequence>
<feature type="site" description="Reactive bond" evidence="7">
    <location>
        <begin position="110"/>
        <end position="111"/>
    </location>
</feature>
<dbReference type="Gene3D" id="2.60.40.550">
    <property type="entry name" value="Ecotin"/>
    <property type="match status" value="1"/>
</dbReference>
<dbReference type="SUPFAM" id="SSF49772">
    <property type="entry name" value="Ecotin, trypsin inhibitor"/>
    <property type="match status" value="1"/>
</dbReference>
<keyword evidence="5 7" id="KW-0722">Serine protease inhibitor</keyword>
<keyword evidence="4 7" id="KW-0574">Periplasm</keyword>
<feature type="disulfide bond" evidence="7">
    <location>
        <begin position="76"/>
        <end position="113"/>
    </location>
</feature>
<name>A0A380PRR5_YERFR</name>
<dbReference type="Gene3D" id="4.10.1230.10">
    <property type="entry name" value="Ecotin, trypsin inhibitor"/>
    <property type="match status" value="1"/>
</dbReference>
<dbReference type="AlphaFoldDB" id="A0A380PRR5"/>
<protein>
    <recommendedName>
        <fullName evidence="7">Ecotin</fullName>
    </recommendedName>
</protein>
<feature type="signal peptide" evidence="7">
    <location>
        <begin position="1"/>
        <end position="21"/>
    </location>
</feature>
<comment type="function">
    <text evidence="7">General inhibitor of pancreatic serine proteases: inhibits chymotrypsin, trypsin, elastases, factor X, kallikrein as well as a variety of other proteases.</text>
</comment>
<dbReference type="GO" id="GO:0042597">
    <property type="term" value="C:periplasmic space"/>
    <property type="evidence" value="ECO:0007669"/>
    <property type="project" value="UniProtKB-SubCell"/>
</dbReference>
<keyword evidence="2 7" id="KW-0646">Protease inhibitor</keyword>
<dbReference type="NCBIfam" id="NF002987">
    <property type="entry name" value="PRK03719.1"/>
    <property type="match status" value="1"/>
</dbReference>
<evidence type="ECO:0000256" key="1">
    <source>
        <dbReference type="ARBA" id="ARBA00010558"/>
    </source>
</evidence>
<dbReference type="HAMAP" id="MF_00706">
    <property type="entry name" value="Ecotin"/>
    <property type="match status" value="1"/>
</dbReference>
<comment type="subcellular location">
    <subcellularLocation>
        <location evidence="7">Periplasm</location>
    </subcellularLocation>
</comment>